<feature type="active site" description="Proton donor" evidence="2">
    <location>
        <position position="40"/>
    </location>
</feature>
<dbReference type="EMBL" id="FQVH01000055">
    <property type="protein sequence ID" value="SHF86797.1"/>
    <property type="molecule type" value="Genomic_DNA"/>
</dbReference>
<dbReference type="EC" id="3.1.4.58" evidence="2"/>
<evidence type="ECO:0000256" key="1">
    <source>
        <dbReference type="ARBA" id="ARBA00022801"/>
    </source>
</evidence>
<comment type="catalytic activity">
    <reaction evidence="2">
        <text>a 3'-end 2',3'-cyclophospho-ribonucleotide-RNA + H2O = a 3'-end 2'-phospho-ribonucleotide-RNA + H(+)</text>
        <dbReference type="Rhea" id="RHEA:11828"/>
        <dbReference type="Rhea" id="RHEA-COMP:10464"/>
        <dbReference type="Rhea" id="RHEA-COMP:17353"/>
        <dbReference type="ChEBI" id="CHEBI:15377"/>
        <dbReference type="ChEBI" id="CHEBI:15378"/>
        <dbReference type="ChEBI" id="CHEBI:83064"/>
        <dbReference type="ChEBI" id="CHEBI:173113"/>
        <dbReference type="EC" id="3.1.4.58"/>
    </reaction>
</comment>
<feature type="active site" description="Proton acceptor" evidence="2">
    <location>
        <position position="127"/>
    </location>
</feature>
<reference evidence="4 5" key="1">
    <citation type="submission" date="2016-11" db="EMBL/GenBank/DDBJ databases">
        <authorList>
            <person name="Jaros S."/>
            <person name="Januszkiewicz K."/>
            <person name="Wedrychowicz H."/>
        </authorList>
    </citation>
    <scope>NUCLEOTIDE SEQUENCE [LARGE SCALE GENOMIC DNA]</scope>
    <source>
        <strain evidence="4 5">DSM 17918</strain>
    </source>
</reference>
<dbReference type="InterPro" id="IPR014051">
    <property type="entry name" value="Phosphoesterase_HXTX"/>
</dbReference>
<name>A0A1M5F5K1_9THEO</name>
<dbReference type="PANTHER" id="PTHR35561:SF1">
    <property type="entry name" value="RNA 2',3'-CYCLIC PHOSPHODIESTERASE"/>
    <property type="match status" value="1"/>
</dbReference>
<dbReference type="InterPro" id="IPR004175">
    <property type="entry name" value="RNA_CPDase"/>
</dbReference>
<dbReference type="GO" id="GO:0004113">
    <property type="term" value="F:2',3'-cyclic-nucleotide 3'-phosphodiesterase activity"/>
    <property type="evidence" value="ECO:0007669"/>
    <property type="project" value="InterPro"/>
</dbReference>
<comment type="function">
    <text evidence="2">Hydrolyzes RNA 2',3'-cyclic phosphodiester to an RNA 2'-phosphomonoester.</text>
</comment>
<keyword evidence="1 2" id="KW-0378">Hydrolase</keyword>
<dbReference type="Pfam" id="PF02834">
    <property type="entry name" value="LigT_PEase"/>
    <property type="match status" value="1"/>
</dbReference>
<evidence type="ECO:0000256" key="2">
    <source>
        <dbReference type="HAMAP-Rule" id="MF_01940"/>
    </source>
</evidence>
<feature type="short sequence motif" description="HXTX 2" evidence="2">
    <location>
        <begin position="127"/>
        <end position="130"/>
    </location>
</feature>
<dbReference type="PANTHER" id="PTHR35561">
    <property type="entry name" value="RNA 2',3'-CYCLIC PHOSPHODIESTERASE"/>
    <property type="match status" value="1"/>
</dbReference>
<organism evidence="4 5">
    <name type="scientific">Caldanaerobius fijiensis DSM 17918</name>
    <dbReference type="NCBI Taxonomy" id="1121256"/>
    <lineage>
        <taxon>Bacteria</taxon>
        <taxon>Bacillati</taxon>
        <taxon>Bacillota</taxon>
        <taxon>Clostridia</taxon>
        <taxon>Thermoanaerobacterales</taxon>
        <taxon>Thermoanaerobacteraceae</taxon>
        <taxon>Caldanaerobius</taxon>
    </lineage>
</organism>
<dbReference type="SUPFAM" id="SSF55144">
    <property type="entry name" value="LigT-like"/>
    <property type="match status" value="1"/>
</dbReference>
<dbReference type="STRING" id="1121256.SAMN02746089_02689"/>
<feature type="short sequence motif" description="HXTX 1" evidence="2">
    <location>
        <begin position="40"/>
        <end position="43"/>
    </location>
</feature>
<gene>
    <name evidence="4" type="ORF">SAMN02746089_02689</name>
</gene>
<accession>A0A1M5F5K1</accession>
<dbReference type="GO" id="GO:0016874">
    <property type="term" value="F:ligase activity"/>
    <property type="evidence" value="ECO:0007669"/>
    <property type="project" value="UniProtKB-KW"/>
</dbReference>
<dbReference type="GO" id="GO:0008664">
    <property type="term" value="F:RNA 2',3'-cyclic 3'-phosphodiesterase activity"/>
    <property type="evidence" value="ECO:0007669"/>
    <property type="project" value="UniProtKB-EC"/>
</dbReference>
<protein>
    <recommendedName>
        <fullName evidence="2">RNA 2',3'-cyclic phosphodiesterase</fullName>
        <shortName evidence="2">RNA 2',3'-CPDase</shortName>
        <ecNumber evidence="2">3.1.4.58</ecNumber>
    </recommendedName>
</protein>
<dbReference type="InterPro" id="IPR009097">
    <property type="entry name" value="Cyclic_Pdiesterase"/>
</dbReference>
<dbReference type="AlphaFoldDB" id="A0A1M5F5K1"/>
<dbReference type="Proteomes" id="UP000184088">
    <property type="component" value="Unassembled WGS sequence"/>
</dbReference>
<dbReference type="NCBIfam" id="TIGR02258">
    <property type="entry name" value="2_5_ligase"/>
    <property type="match status" value="1"/>
</dbReference>
<evidence type="ECO:0000259" key="3">
    <source>
        <dbReference type="Pfam" id="PF02834"/>
    </source>
</evidence>
<dbReference type="RefSeq" id="WP_073346470.1">
    <property type="nucleotide sequence ID" value="NZ_FQVH01000055.1"/>
</dbReference>
<sequence length="181" mass="21160">MRTFIAVHLNQEAIDDLTNMQKYLKGNNVKARYTPEDNFHITLKFLGEIEYADIQRIYDALKDKFTDIKPFYIRLNKVGYFPGDKNIRVLWAGVSDKKRGLNALYNVINRELSGIGYSEDKRPFRSHVTIAREVEKNSEIIKVIKGYKFTSGEFLIDRISLMDSRIDGNKRVYTPLFDIRL</sequence>
<keyword evidence="5" id="KW-1185">Reference proteome</keyword>
<proteinExistence type="inferred from homology"/>
<comment type="similarity">
    <text evidence="2">Belongs to the 2H phosphoesterase superfamily. ThpR family.</text>
</comment>
<dbReference type="HAMAP" id="MF_01940">
    <property type="entry name" value="RNA_CPDase"/>
    <property type="match status" value="1"/>
</dbReference>
<evidence type="ECO:0000313" key="4">
    <source>
        <dbReference type="EMBL" id="SHF86797.1"/>
    </source>
</evidence>
<keyword evidence="4" id="KW-0436">Ligase</keyword>
<dbReference type="OrthoDB" id="9789350at2"/>
<feature type="domain" description="Phosphoesterase HXTX" evidence="3">
    <location>
        <begin position="9"/>
        <end position="91"/>
    </location>
</feature>
<evidence type="ECO:0000313" key="5">
    <source>
        <dbReference type="Proteomes" id="UP000184088"/>
    </source>
</evidence>
<dbReference type="Gene3D" id="3.90.1140.10">
    <property type="entry name" value="Cyclic phosphodiesterase"/>
    <property type="match status" value="1"/>
</dbReference>